<dbReference type="KEGG" id="nvi:100118238"/>
<evidence type="ECO:0000256" key="3">
    <source>
        <dbReference type="ARBA" id="ARBA00022642"/>
    </source>
</evidence>
<evidence type="ECO:0000256" key="10">
    <source>
        <dbReference type="HAMAP-Rule" id="MF_03018"/>
    </source>
</evidence>
<dbReference type="Gene3D" id="3.50.50.60">
    <property type="entry name" value="FAD/NAD(P)-binding domain"/>
    <property type="match status" value="1"/>
</dbReference>
<keyword evidence="8 10" id="KW-0496">Mitochondrion</keyword>
<keyword evidence="11" id="KW-1133">Transmembrane helix</keyword>
<evidence type="ECO:0000256" key="8">
    <source>
        <dbReference type="ARBA" id="ARBA00023128"/>
    </source>
</evidence>
<dbReference type="OrthoDB" id="10053569at2759"/>
<evidence type="ECO:0000256" key="1">
    <source>
        <dbReference type="ARBA" id="ARBA00001974"/>
    </source>
</evidence>
<dbReference type="GO" id="GO:0005741">
    <property type="term" value="C:mitochondrial outer membrane"/>
    <property type="evidence" value="ECO:0007669"/>
    <property type="project" value="TreeGrafter"/>
</dbReference>
<evidence type="ECO:0000256" key="11">
    <source>
        <dbReference type="SAM" id="Phobius"/>
    </source>
</evidence>
<keyword evidence="10 11" id="KW-0472">Membrane</keyword>
<sequence>MSSTASSAELNVVVVGGGLVGALVASFFAKRGHRVRLYEYRSDVRVECSRGVSIDLALSHRGREALRAVGLEDEVVNHHGTAMKGRMLHFRDGSLKEVLYDSVNGNCIYSVNRTHLNKLLLSAAEKHPNVSLFFKHKLIDADLDKGTLKFIKNESREIVNTEADLIIGADGAYSLIRRMMSKRPRFDFNQKYIDHGYVELSYPRGKDDKYIMSGKHLHIWPRGEFMMIALPNDDLTFTGNIFAPFKTLESLNTPERLLKFYREQFPDALQLIGEEKLLRDFFQTSPKTLISIKCKPYHVGNKTLIIGDAAHAMVPFYAQGMNAGFEDVLLLDHLMELHEGNLDKVLPGFSDARCDDAHAIVDLAMYNYLEMRDLVAKKSFLARKYLDDALNWLFPNNWIPLYSTVTFSRMRYCDCISNKAWQDKVIKRAVFCVGIAILAVVTAAMISSVQI</sequence>
<keyword evidence="11" id="KW-0812">Transmembrane</keyword>
<comment type="similarity">
    <text evidence="10">Belongs to the aromatic-ring hydroxylase family. KMO subfamily.</text>
</comment>
<evidence type="ECO:0000256" key="2">
    <source>
        <dbReference type="ARBA" id="ARBA00022630"/>
    </source>
</evidence>
<dbReference type="InParanoid" id="A0A7M7G7E3"/>
<keyword evidence="4 10" id="KW-0274">FAD</keyword>
<dbReference type="GO" id="GO:0019805">
    <property type="term" value="P:quinolinate biosynthetic process"/>
    <property type="evidence" value="ECO:0007669"/>
    <property type="project" value="UniProtKB-UniRule"/>
</dbReference>
<dbReference type="PRINTS" id="PR00420">
    <property type="entry name" value="RNGMNOXGNASE"/>
</dbReference>
<dbReference type="OMA" id="REFMFIA"/>
<evidence type="ECO:0000256" key="5">
    <source>
        <dbReference type="ARBA" id="ARBA00022857"/>
    </source>
</evidence>
<dbReference type="FunCoup" id="A0A7M7G7E3">
    <property type="interactions" value="192"/>
</dbReference>
<dbReference type="GO" id="GO:0070189">
    <property type="term" value="P:kynurenine metabolic process"/>
    <property type="evidence" value="ECO:0007669"/>
    <property type="project" value="TreeGrafter"/>
</dbReference>
<evidence type="ECO:0000259" key="12">
    <source>
        <dbReference type="Pfam" id="PF01494"/>
    </source>
</evidence>
<accession>A0A7M7G7E3</accession>
<dbReference type="InterPro" id="IPR027545">
    <property type="entry name" value="Kynurenine_monooxygenase"/>
</dbReference>
<evidence type="ECO:0000256" key="9">
    <source>
        <dbReference type="ARBA" id="ARBA00047818"/>
    </source>
</evidence>
<feature type="transmembrane region" description="Helical" evidence="11">
    <location>
        <begin position="12"/>
        <end position="29"/>
    </location>
</feature>
<comment type="subcellular location">
    <subcellularLocation>
        <location evidence="10">Mitochondrion</location>
    </subcellularLocation>
    <subcellularLocation>
        <location evidence="10">Membrane</location>
        <topology evidence="10">Multi-pass membrane protein</topology>
    </subcellularLocation>
</comment>
<feature type="transmembrane region" description="Helical" evidence="11">
    <location>
        <begin position="429"/>
        <end position="449"/>
    </location>
</feature>
<comment type="function">
    <text evidence="10">Catalyzes the hydroxylation of L-kynurenine (L-Kyn) to form 3-hydroxy-L-kynurenine (L-3OHKyn). Required for synthesis of quinolinic acid.</text>
</comment>
<dbReference type="Pfam" id="PF01494">
    <property type="entry name" value="FAD_binding_3"/>
    <property type="match status" value="1"/>
</dbReference>
<reference evidence="13" key="1">
    <citation type="submission" date="2021-01" db="UniProtKB">
        <authorList>
            <consortium name="EnsemblMetazoa"/>
        </authorList>
    </citation>
    <scope>IDENTIFICATION</scope>
</reference>
<keyword evidence="7 10" id="KW-0503">Monooxygenase</keyword>
<dbReference type="PANTHER" id="PTHR46028">
    <property type="entry name" value="KYNURENINE 3-MONOOXYGENASE"/>
    <property type="match status" value="1"/>
</dbReference>
<dbReference type="EC" id="1.14.13.9" evidence="10"/>
<dbReference type="FunFam" id="3.50.50.60:FF:000129">
    <property type="entry name" value="Kynurenine 3-monooxygenase"/>
    <property type="match status" value="1"/>
</dbReference>
<keyword evidence="2 10" id="KW-0285">Flavoprotein</keyword>
<comment type="pathway">
    <text evidence="10">Cofactor biosynthesis; NAD(+) biosynthesis; quinolinate from L-kynurenine: step 1/3.</text>
</comment>
<protein>
    <recommendedName>
        <fullName evidence="10">Kynurenine 3-monooxygenase</fullName>
        <ecNumber evidence="10">1.14.13.9</ecNumber>
    </recommendedName>
    <alternativeName>
        <fullName evidence="10">Kynurenine 3-hydroxylase</fullName>
    </alternativeName>
</protein>
<dbReference type="AlphaFoldDB" id="A0A7M7G7E3"/>
<dbReference type="SUPFAM" id="SSF51905">
    <property type="entry name" value="FAD/NAD(P)-binding domain"/>
    <property type="match status" value="1"/>
</dbReference>
<dbReference type="GO" id="GO:0004502">
    <property type="term" value="F:kynurenine 3-monooxygenase activity"/>
    <property type="evidence" value="ECO:0007669"/>
    <property type="project" value="UniProtKB-UniRule"/>
</dbReference>
<name>A0A7M7G7E3_NASVI</name>
<proteinExistence type="inferred from homology"/>
<dbReference type="GO" id="GO:0071949">
    <property type="term" value="F:FAD binding"/>
    <property type="evidence" value="ECO:0007669"/>
    <property type="project" value="InterPro"/>
</dbReference>
<dbReference type="UniPathway" id="UPA00253">
    <property type="reaction ID" value="UER00328"/>
</dbReference>
<comment type="catalytic activity">
    <reaction evidence="9 10">
        <text>L-kynurenine + NADPH + O2 + H(+) = 3-hydroxy-L-kynurenine + NADP(+) + H2O</text>
        <dbReference type="Rhea" id="RHEA:20545"/>
        <dbReference type="ChEBI" id="CHEBI:15377"/>
        <dbReference type="ChEBI" id="CHEBI:15378"/>
        <dbReference type="ChEBI" id="CHEBI:15379"/>
        <dbReference type="ChEBI" id="CHEBI:57783"/>
        <dbReference type="ChEBI" id="CHEBI:57959"/>
        <dbReference type="ChEBI" id="CHEBI:58125"/>
        <dbReference type="ChEBI" id="CHEBI:58349"/>
        <dbReference type="EC" id="1.14.13.9"/>
    </reaction>
</comment>
<dbReference type="EnsemblMetazoa" id="XM_001602208">
    <property type="protein sequence ID" value="XP_001602258"/>
    <property type="gene ID" value="LOC100118238"/>
</dbReference>
<evidence type="ECO:0000313" key="14">
    <source>
        <dbReference type="Proteomes" id="UP000002358"/>
    </source>
</evidence>
<dbReference type="GO" id="GO:0006569">
    <property type="term" value="P:L-tryptophan catabolic process"/>
    <property type="evidence" value="ECO:0007669"/>
    <property type="project" value="UniProtKB-UniRule"/>
</dbReference>
<evidence type="ECO:0000313" key="13">
    <source>
        <dbReference type="EnsemblMetazoa" id="XP_001602258"/>
    </source>
</evidence>
<keyword evidence="14" id="KW-1185">Reference proteome</keyword>
<keyword evidence="3 10" id="KW-0662">Pyridine nucleotide biosynthesis</keyword>
<dbReference type="Proteomes" id="UP000002358">
    <property type="component" value="Chromosome 3"/>
</dbReference>
<dbReference type="SMR" id="A0A7M7G7E3"/>
<dbReference type="HAMAP" id="MF_01971">
    <property type="entry name" value="Kynurenine_monooxygenase"/>
    <property type="match status" value="1"/>
</dbReference>
<dbReference type="InterPro" id="IPR002938">
    <property type="entry name" value="FAD-bd"/>
</dbReference>
<evidence type="ECO:0000256" key="7">
    <source>
        <dbReference type="ARBA" id="ARBA00023033"/>
    </source>
</evidence>
<comment type="cofactor">
    <cofactor evidence="1 10">
        <name>FAD</name>
        <dbReference type="ChEBI" id="CHEBI:57692"/>
    </cofactor>
</comment>
<dbReference type="PANTHER" id="PTHR46028:SF2">
    <property type="entry name" value="KYNURENINE 3-MONOOXYGENASE"/>
    <property type="match status" value="1"/>
</dbReference>
<keyword evidence="6 10" id="KW-0560">Oxidoreductase</keyword>
<feature type="domain" description="FAD-binding" evidence="12">
    <location>
        <begin position="10"/>
        <end position="331"/>
    </location>
</feature>
<keyword evidence="5 10" id="KW-0521">NADP</keyword>
<dbReference type="InterPro" id="IPR036188">
    <property type="entry name" value="FAD/NAD-bd_sf"/>
</dbReference>
<gene>
    <name evidence="13" type="primary">100118238</name>
</gene>
<evidence type="ECO:0000256" key="4">
    <source>
        <dbReference type="ARBA" id="ARBA00022827"/>
    </source>
</evidence>
<organism evidence="13 14">
    <name type="scientific">Nasonia vitripennis</name>
    <name type="common">Parasitic wasp</name>
    <dbReference type="NCBI Taxonomy" id="7425"/>
    <lineage>
        <taxon>Eukaryota</taxon>
        <taxon>Metazoa</taxon>
        <taxon>Ecdysozoa</taxon>
        <taxon>Arthropoda</taxon>
        <taxon>Hexapoda</taxon>
        <taxon>Insecta</taxon>
        <taxon>Pterygota</taxon>
        <taxon>Neoptera</taxon>
        <taxon>Endopterygota</taxon>
        <taxon>Hymenoptera</taxon>
        <taxon>Apocrita</taxon>
        <taxon>Proctotrupomorpha</taxon>
        <taxon>Chalcidoidea</taxon>
        <taxon>Pteromalidae</taxon>
        <taxon>Pteromalinae</taxon>
        <taxon>Nasonia</taxon>
    </lineage>
</organism>
<evidence type="ECO:0000256" key="6">
    <source>
        <dbReference type="ARBA" id="ARBA00023002"/>
    </source>
</evidence>
<dbReference type="GO" id="GO:0034354">
    <property type="term" value="P:'de novo' NAD+ biosynthetic process from L-tryptophan"/>
    <property type="evidence" value="ECO:0007669"/>
    <property type="project" value="UniProtKB-UniRule"/>
</dbReference>
<dbReference type="GO" id="GO:0043420">
    <property type="term" value="P:anthranilate metabolic process"/>
    <property type="evidence" value="ECO:0007669"/>
    <property type="project" value="UniProtKB-UniRule"/>
</dbReference>